<dbReference type="Proteomes" id="UP000824140">
    <property type="component" value="Unassembled WGS sequence"/>
</dbReference>
<proteinExistence type="predicted"/>
<evidence type="ECO:0000259" key="4">
    <source>
        <dbReference type="PROSITE" id="PS50893"/>
    </source>
</evidence>
<evidence type="ECO:0000313" key="5">
    <source>
        <dbReference type="EMBL" id="HIS93939.1"/>
    </source>
</evidence>
<reference evidence="5" key="2">
    <citation type="journal article" date="2021" name="PeerJ">
        <title>Extensive microbial diversity within the chicken gut microbiome revealed by metagenomics and culture.</title>
        <authorList>
            <person name="Gilroy R."/>
            <person name="Ravi A."/>
            <person name="Getino M."/>
            <person name="Pursley I."/>
            <person name="Horton D.L."/>
            <person name="Alikhan N.F."/>
            <person name="Baker D."/>
            <person name="Gharbi K."/>
            <person name="Hall N."/>
            <person name="Watson M."/>
            <person name="Adriaenssens E.M."/>
            <person name="Foster-Nyarko E."/>
            <person name="Jarju S."/>
            <person name="Secka A."/>
            <person name="Antonio M."/>
            <person name="Oren A."/>
            <person name="Chaudhuri R.R."/>
            <person name="La Ragione R."/>
            <person name="Hildebrand F."/>
            <person name="Pallen M.J."/>
        </authorList>
    </citation>
    <scope>NUCLEOTIDE SEQUENCE</scope>
    <source>
        <strain evidence="5">13766</strain>
    </source>
</reference>
<dbReference type="InterPro" id="IPR027417">
    <property type="entry name" value="P-loop_NTPase"/>
</dbReference>
<dbReference type="Pfam" id="PF00005">
    <property type="entry name" value="ABC_tran"/>
    <property type="match status" value="1"/>
</dbReference>
<dbReference type="InterPro" id="IPR003593">
    <property type="entry name" value="AAA+_ATPase"/>
</dbReference>
<keyword evidence="2" id="KW-0547">Nucleotide-binding</keyword>
<dbReference type="PROSITE" id="PS50893">
    <property type="entry name" value="ABC_TRANSPORTER_2"/>
    <property type="match status" value="1"/>
</dbReference>
<name>A0A9D1G2N9_9FIRM</name>
<keyword evidence="3 5" id="KW-0067">ATP-binding</keyword>
<feature type="domain" description="ABC transporter" evidence="4">
    <location>
        <begin position="4"/>
        <end position="256"/>
    </location>
</feature>
<dbReference type="GO" id="GO:0016887">
    <property type="term" value="F:ATP hydrolysis activity"/>
    <property type="evidence" value="ECO:0007669"/>
    <property type="project" value="InterPro"/>
</dbReference>
<evidence type="ECO:0000313" key="6">
    <source>
        <dbReference type="Proteomes" id="UP000824140"/>
    </source>
</evidence>
<reference evidence="5" key="1">
    <citation type="submission" date="2020-10" db="EMBL/GenBank/DDBJ databases">
        <authorList>
            <person name="Gilroy R."/>
        </authorList>
    </citation>
    <scope>NUCLEOTIDE SEQUENCE</scope>
    <source>
        <strain evidence="5">13766</strain>
    </source>
</reference>
<sequence>MAQIVLQHVRKTYRVSKRKPGMLGALKGAFTRETTQIRAADDISFSIEPGELVGYIGPNGAGKSTTVKMMSGILVPDAGEVRILGRIPHKQRKEHVSHIGVVFGQRSQLWWDTPVMDSFHLLRDIYRVRESDFKRRLEELTGMLDAQALLHVPVRQLSLGQRMKCELIAALLHDPEILFLDEPTIGLDAVTKLNLRAFLRAHNQKGVTMVLTTHDMDDISALCSRVMVIGKGRLLFDGDMGEMRRRYAPARVIKARFEADVAPFALEGAQSVEMDGRAVKVTFLPEQAHADALIASLASRGSLADLTVEDTDVEQLVADMYKEMDR</sequence>
<evidence type="ECO:0000256" key="1">
    <source>
        <dbReference type="ARBA" id="ARBA00022448"/>
    </source>
</evidence>
<accession>A0A9D1G2N9</accession>
<dbReference type="SMART" id="SM00382">
    <property type="entry name" value="AAA"/>
    <property type="match status" value="1"/>
</dbReference>
<evidence type="ECO:0000256" key="2">
    <source>
        <dbReference type="ARBA" id="ARBA00022741"/>
    </source>
</evidence>
<dbReference type="InterPro" id="IPR050763">
    <property type="entry name" value="ABC_transporter_ATP-binding"/>
</dbReference>
<comment type="caution">
    <text evidence="5">The sequence shown here is derived from an EMBL/GenBank/DDBJ whole genome shotgun (WGS) entry which is preliminary data.</text>
</comment>
<organism evidence="5 6">
    <name type="scientific">Candidatus Alectryocaccomicrobium excrementavium</name>
    <dbReference type="NCBI Taxonomy" id="2840668"/>
    <lineage>
        <taxon>Bacteria</taxon>
        <taxon>Bacillati</taxon>
        <taxon>Bacillota</taxon>
        <taxon>Clostridia</taxon>
        <taxon>Candidatus Alectryocaccomicrobium</taxon>
    </lineage>
</organism>
<keyword evidence="1" id="KW-0813">Transport</keyword>
<gene>
    <name evidence="5" type="ORF">IAA84_13065</name>
</gene>
<dbReference type="AlphaFoldDB" id="A0A9D1G2N9"/>
<dbReference type="PANTHER" id="PTHR42711">
    <property type="entry name" value="ABC TRANSPORTER ATP-BINDING PROTEIN"/>
    <property type="match status" value="1"/>
</dbReference>
<protein>
    <submittedName>
        <fullName evidence="5">ATP-binding cassette domain-containing protein</fullName>
    </submittedName>
</protein>
<dbReference type="SUPFAM" id="SSF52540">
    <property type="entry name" value="P-loop containing nucleoside triphosphate hydrolases"/>
    <property type="match status" value="1"/>
</dbReference>
<dbReference type="Gene3D" id="3.40.50.300">
    <property type="entry name" value="P-loop containing nucleotide triphosphate hydrolases"/>
    <property type="match status" value="1"/>
</dbReference>
<dbReference type="InterPro" id="IPR003439">
    <property type="entry name" value="ABC_transporter-like_ATP-bd"/>
</dbReference>
<dbReference type="PANTHER" id="PTHR42711:SF1">
    <property type="entry name" value="ABC-TRANSPORT PROTEIN, ATP-BINDING COMPONENT"/>
    <property type="match status" value="1"/>
</dbReference>
<evidence type="ECO:0000256" key="3">
    <source>
        <dbReference type="ARBA" id="ARBA00022840"/>
    </source>
</evidence>
<dbReference type="GO" id="GO:0005524">
    <property type="term" value="F:ATP binding"/>
    <property type="evidence" value="ECO:0007669"/>
    <property type="project" value="UniProtKB-KW"/>
</dbReference>
<dbReference type="EMBL" id="DVJN01000249">
    <property type="protein sequence ID" value="HIS93939.1"/>
    <property type="molecule type" value="Genomic_DNA"/>
</dbReference>